<name>A0A6J4K1W5_9BACT</name>
<evidence type="ECO:0000313" key="2">
    <source>
        <dbReference type="EMBL" id="CAA9293608.1"/>
    </source>
</evidence>
<protein>
    <submittedName>
        <fullName evidence="2">Uncharacterized protein</fullName>
    </submittedName>
</protein>
<dbReference type="EMBL" id="CADCTU010000077">
    <property type="protein sequence ID" value="CAA9293608.1"/>
    <property type="molecule type" value="Genomic_DNA"/>
</dbReference>
<accession>A0A6J4K1W5</accession>
<dbReference type="AlphaFoldDB" id="A0A6J4K1W5"/>
<proteinExistence type="predicted"/>
<evidence type="ECO:0000256" key="1">
    <source>
        <dbReference type="SAM" id="MobiDB-lite"/>
    </source>
</evidence>
<feature type="region of interest" description="Disordered" evidence="1">
    <location>
        <begin position="1"/>
        <end position="27"/>
    </location>
</feature>
<gene>
    <name evidence="2" type="ORF">AVDCRST_MAG11-307</name>
</gene>
<organism evidence="2">
    <name type="scientific">uncultured Gemmatimonadaceae bacterium</name>
    <dbReference type="NCBI Taxonomy" id="246130"/>
    <lineage>
        <taxon>Bacteria</taxon>
        <taxon>Pseudomonadati</taxon>
        <taxon>Gemmatimonadota</taxon>
        <taxon>Gemmatimonadia</taxon>
        <taxon>Gemmatimonadales</taxon>
        <taxon>Gemmatimonadaceae</taxon>
        <taxon>environmental samples</taxon>
    </lineage>
</organism>
<reference evidence="2" key="1">
    <citation type="submission" date="2020-02" db="EMBL/GenBank/DDBJ databases">
        <authorList>
            <person name="Meier V. D."/>
        </authorList>
    </citation>
    <scope>NUCLEOTIDE SEQUENCE</scope>
    <source>
        <strain evidence="2">AVDCRST_MAG11</strain>
    </source>
</reference>
<sequence>MVHGRPGRTRKAPRRPPAGRRADHDRRRRAALFAAGRLWTTGS</sequence>
<feature type="compositionally biased region" description="Basic residues" evidence="1">
    <location>
        <begin position="1"/>
        <end position="18"/>
    </location>
</feature>